<keyword evidence="7" id="KW-0813">Transport</keyword>
<dbReference type="InterPro" id="IPR004217">
    <property type="entry name" value="Tim10-like"/>
</dbReference>
<dbReference type="Proteomes" id="UP001360560">
    <property type="component" value="Unassembled WGS sequence"/>
</dbReference>
<evidence type="ECO:0000256" key="4">
    <source>
        <dbReference type="ARBA" id="ARBA00023010"/>
    </source>
</evidence>
<proteinExistence type="inferred from homology"/>
<keyword evidence="5" id="KW-0472">Membrane</keyword>
<dbReference type="GeneID" id="90074337"/>
<dbReference type="Pfam" id="PF02953">
    <property type="entry name" value="zf-Tim10_DDP"/>
    <property type="match status" value="1"/>
</dbReference>
<evidence type="ECO:0000256" key="3">
    <source>
        <dbReference type="ARBA" id="ARBA00022927"/>
    </source>
</evidence>
<evidence type="ECO:0000256" key="5">
    <source>
        <dbReference type="ARBA" id="ARBA00023136"/>
    </source>
</evidence>
<protein>
    <recommendedName>
        <fullName evidence="7">Mitochondrial import inner membrane translocase subunit</fullName>
    </recommendedName>
</protein>
<organism evidence="9 10">
    <name type="scientific">Saccharomycopsis crataegensis</name>
    <dbReference type="NCBI Taxonomy" id="43959"/>
    <lineage>
        <taxon>Eukaryota</taxon>
        <taxon>Fungi</taxon>
        <taxon>Dikarya</taxon>
        <taxon>Ascomycota</taxon>
        <taxon>Saccharomycotina</taxon>
        <taxon>Saccharomycetes</taxon>
        <taxon>Saccharomycopsidaceae</taxon>
        <taxon>Saccharomycopsis</taxon>
    </lineage>
</organism>
<comment type="function">
    <text evidence="7">Mitochondrial intermembrane chaperone that participates in the import and insertion of some multi-pass transmembrane proteins into the mitochondrial inner membrane. Also required for the transfer of beta-barrel precursors from the TOM complex to the sorting and assembly machinery (SAM complex) of the outer membrane. Acts as a chaperone-like protein that protects the hydrophobic precursors from aggregation and guide them through the mitochondrial intermembrane space.</text>
</comment>
<evidence type="ECO:0000256" key="2">
    <source>
        <dbReference type="ARBA" id="ARBA00022792"/>
    </source>
</evidence>
<keyword evidence="7" id="KW-0496">Mitochondrion</keyword>
<reference evidence="9 10" key="1">
    <citation type="journal article" date="2023" name="Elife">
        <title>Identification of key yeast species and microbe-microbe interactions impacting larval growth of Drosophila in the wild.</title>
        <authorList>
            <person name="Mure A."/>
            <person name="Sugiura Y."/>
            <person name="Maeda R."/>
            <person name="Honda K."/>
            <person name="Sakurai N."/>
            <person name="Takahashi Y."/>
            <person name="Watada M."/>
            <person name="Katoh T."/>
            <person name="Gotoh A."/>
            <person name="Gotoh Y."/>
            <person name="Taniguchi I."/>
            <person name="Nakamura K."/>
            <person name="Hayashi T."/>
            <person name="Katayama T."/>
            <person name="Uemura T."/>
            <person name="Hattori Y."/>
        </authorList>
    </citation>
    <scope>NUCLEOTIDE SEQUENCE [LARGE SCALE GENOMIC DNA]</scope>
    <source>
        <strain evidence="9 10">SC-9</strain>
    </source>
</reference>
<comment type="domain">
    <text evidence="7">The twin CX3C motif contains 4 conserved Cys residues that form 2 disulfide bonds in the mitochondrial intermembrane space.</text>
</comment>
<comment type="subcellular location">
    <subcellularLocation>
        <location evidence="7">Mitochondrion inner membrane</location>
        <topology evidence="7">Peripheral membrane protein</topology>
        <orientation evidence="7">Intermembrane side</orientation>
    </subcellularLocation>
</comment>
<feature type="domain" description="Tim10-like" evidence="8">
    <location>
        <begin position="24"/>
        <end position="84"/>
    </location>
</feature>
<keyword evidence="4 7" id="KW-0811">Translocation</keyword>
<evidence type="ECO:0000313" key="9">
    <source>
        <dbReference type="EMBL" id="GMM36362.1"/>
    </source>
</evidence>
<gene>
    <name evidence="9" type="ORF">DASC09_036870</name>
</gene>
<name>A0AAV5QP42_9ASCO</name>
<keyword evidence="6 7" id="KW-1015">Disulfide bond</keyword>
<accession>A0AAV5QP42</accession>
<dbReference type="AlphaFoldDB" id="A0AAV5QP42"/>
<comment type="similarity">
    <text evidence="1 7">Belongs to the small Tim family.</text>
</comment>
<dbReference type="EMBL" id="BTFZ01000011">
    <property type="protein sequence ID" value="GMM36362.1"/>
    <property type="molecule type" value="Genomic_DNA"/>
</dbReference>
<sequence length="88" mass="10195">MSESFQADLASLDVESRKELMAWLETENSKSKFQQSIHKFNDLCFKRCIDKIEGPMVTPNEEQCLKGCLHRFLDTNTKVVNNLSKLQQ</sequence>
<keyword evidence="7" id="KW-0143">Chaperone</keyword>
<dbReference type="Gene3D" id="1.10.287.810">
    <property type="entry name" value="Mitochondrial import inner membrane translocase subunit tim13 like domains"/>
    <property type="match status" value="1"/>
</dbReference>
<dbReference type="InterPro" id="IPR035427">
    <property type="entry name" value="Tim10-like_dom_sf"/>
</dbReference>
<dbReference type="RefSeq" id="XP_064853358.1">
    <property type="nucleotide sequence ID" value="XM_064997286.1"/>
</dbReference>
<comment type="subunit">
    <text evidence="7">Heterohexamer.</text>
</comment>
<keyword evidence="10" id="KW-1185">Reference proteome</keyword>
<dbReference type="SUPFAM" id="SSF144122">
    <property type="entry name" value="Tim10-like"/>
    <property type="match status" value="1"/>
</dbReference>
<evidence type="ECO:0000259" key="8">
    <source>
        <dbReference type="Pfam" id="PF02953"/>
    </source>
</evidence>
<evidence type="ECO:0000256" key="1">
    <source>
        <dbReference type="ARBA" id="ARBA00006720"/>
    </source>
</evidence>
<keyword evidence="3 7" id="KW-0653">Protein transport</keyword>
<dbReference type="GO" id="GO:0005743">
    <property type="term" value="C:mitochondrial inner membrane"/>
    <property type="evidence" value="ECO:0007669"/>
    <property type="project" value="UniProtKB-SubCell"/>
</dbReference>
<evidence type="ECO:0000313" key="10">
    <source>
        <dbReference type="Proteomes" id="UP001360560"/>
    </source>
</evidence>
<evidence type="ECO:0000256" key="7">
    <source>
        <dbReference type="RuleBase" id="RU367043"/>
    </source>
</evidence>
<comment type="caution">
    <text evidence="9">The sequence shown here is derived from an EMBL/GenBank/DDBJ whole genome shotgun (WGS) entry which is preliminary data.</text>
</comment>
<keyword evidence="2 7" id="KW-0999">Mitochondrion inner membrane</keyword>
<evidence type="ECO:0000256" key="6">
    <source>
        <dbReference type="ARBA" id="ARBA00023157"/>
    </source>
</evidence>
<dbReference type="GO" id="GO:0015031">
    <property type="term" value="P:protein transport"/>
    <property type="evidence" value="ECO:0007669"/>
    <property type="project" value="UniProtKB-KW"/>
</dbReference>